<dbReference type="GO" id="GO:0004630">
    <property type="term" value="F:phospholipase D activity"/>
    <property type="evidence" value="ECO:0007669"/>
    <property type="project" value="UniProtKB-EC"/>
</dbReference>
<proteinExistence type="predicted"/>
<feature type="compositionally biased region" description="Basic and acidic residues" evidence="7">
    <location>
        <begin position="1351"/>
        <end position="1367"/>
    </location>
</feature>
<feature type="region of interest" description="Disordered" evidence="7">
    <location>
        <begin position="1197"/>
        <end position="1284"/>
    </location>
</feature>
<dbReference type="SMART" id="SM00155">
    <property type="entry name" value="PLDc"/>
    <property type="match status" value="2"/>
</dbReference>
<evidence type="ECO:0000256" key="3">
    <source>
        <dbReference type="ARBA" id="ARBA00022737"/>
    </source>
</evidence>
<comment type="caution">
    <text evidence="9">The sequence shown here is derived from an EMBL/GenBank/DDBJ whole genome shotgun (WGS) entry which is preliminary data.</text>
</comment>
<feature type="region of interest" description="Disordered" evidence="7">
    <location>
        <begin position="1"/>
        <end position="32"/>
    </location>
</feature>
<sequence length="2159" mass="242820">MGHKHSKHANTSFAASSQQQLSPNALYTPTTQGTERVEHIHDEEDNLQDLLPRNLLESMKQQAKDGRYVLNNNKPPQDQQQAKPIPPVQVSGIMVGGDRTGLGTASTPSTTGTPRKTTGFSSSTASRSIGASHSQNLNAMNRTKYRMEKDLYFKSCLSLDEFRLFKGIFLSFCHSCFLQHAHMHSSTSSQGLLSSRSRTSSENVAANFNRARRDSVVSTISNASTMTTQSQQVTGATPGRTILRNALLSSSVPYYDIHQLFLTQQECQQLLFQHGKAFYSPSLSKSSSGQSKAGQHAHYQVPPSTQNISAFTESHPLHNVTTNDSKKNQPTSTSSVDSPSFSSQLSPPQITLNSQQMQTPSTILPHTGSGIHLRNVEDIEMDHLEKFLFESIFRGVSDCHYLHLPHQPDTYILSFQRFILSISAAATSVRDGQIFNQKLSRLSMSTVFSDDSPEMEEHEQVKKEYLLKERSNMVFTMLDVDRDDWLSREDILTFMIALDRLGILTLRRSKGMLASARKFMFTPRESMTESSVDGWSDGGTSPVSEKVKSKRPLKEDHEEKPQVFTSSLITNAMTQSKDEYEELSLENMSPQEKFKQFETLVDHFFDFAYNQRKNTSLLHLKTSTSLTISRAEFLDISQQYDDVFLNGMGMFETFIQPIMKPVYDFLSKSKDPYEISGKLKNLYSNATYYCEVKGSMLFLYDVDPSSIDSENSTENQSKCIDTIDLRNVVKVMNDTADYSTPMSPAFTSRPHHHANNDKKSKKPSLLVNSRASGDGDEIMFNAPMTDVPPSPISPLAYTQTTSSSHDTATTVTNHSTTSSTNSEPIFSFATSSTFSFLSLQSTSQQNASTPTPTAFVSISNTFVSKKYVFAADNPEQKMKWLFTLLMHITQTNDYNNRFHSFAPERDNMKLKWYVDGKDAFKDIAIAMARAKDEIFIADWLLSPMLYLIRGDNSRSAESRLDILLKNKAAQGVKIYIIMWKETSVAGLNLDTRQTKKYLRSLYPKNIHVCSHPKKFPLTYAHHQKIVVVDQSVAFIGGLDLAYGRYDDHNHSLVDDNHTCLKYPFCDYMNPNIFPLTKFEDKLAHFRDVIDREFVPREPWHDVHCCVSGLLARDVAMNFIERWNHHTKPIPTNALQLKPVQKNPLFEYYKKKAAHHARKESEKKTRRAFGVPLSPFSGYNLSTNVQNAPRLLKQFFTNQPYHPPLTSDTSPPPEGGTTSGIGSSGNKQPRGDDNMPTTPGRLRQFFTPRDAPPPSISNSKEDGDNTTVKSNETTPKKEEHSGGHLKKLKSRFTSTLHNNAAPLSVTTHSEIMDDNNKGSNKSGLNHTHAGSNKLGDDHPSSTHVPPLSRRLTATDRKDGLTTTHKDDSSGGTTHIKEKRKSFNFGTSAKEEANPIIIRAMTPSGDESTAPLSPSITHQHAGHLNRELTLPNLSTSSNAPPPISTSPRIEGVRARTKSWFERHNPTNIMMRRAEREKGTGTNEKEKEEKPPKGSKMAHLRIMNRPTEEYSCPEEEGYVCNAQIVRSLGPWSGATDTEQSIYLAYLHMIEEAQHYIYIENQFFIGGTAGGYVRNAVPLFIARKVIDKMKRGEVFRVYIVMPVHPEGDIAVNSVQQLMKYQYKTINRSTTSLYSIIKQEMPEATDEMIEQYIVFLCLRNYGFMNNNDYVEYAKSKKFYDSDDESDEDDDSDEKIFKGSRKSKHSREEKKGMSSDEYSSEEEDKTGRDTKKKKRTASFVDSIPTGKRAVTELVYVHSKLLIVDDRHCIIGSANINDRSMLGNRDSEIAVVVSDKTFVASRMNGRPYKAGKFAFTLRVRLWKEHLGLFPKNEKTSTKSQHSSSHKDMFDMETGEDPLSRMSMDTTTPDEYRVPPQNAPSTARMAAAKLFHLDRSQTQSQSKTKEELELEEHEKHRIQIEDPIAAETFKLILSTAKSNTEIFEKVFPEVISNRFRTIDEYLQAKNKASTLTGAEKAKEGGPLTTIIGAEPLTKFTSIGETFTNLTPAVLGLKNHVHSNHNDSNGEDQSTTSNTNGNDSNGNHHDDSHHFLSPGMTIRKISHKIHEALNAPNTELKKQMSREFSNQENDENSPSANVGASSGPLAGSSQQRHQQYDNHVMSEAEKRKLLKKVKGFICMFPLHFARDDPFKTTMAIAFSETVDEGMFV</sequence>
<dbReference type="SUPFAM" id="SSF56024">
    <property type="entry name" value="Phospholipase D/nuclease"/>
    <property type="match status" value="2"/>
</dbReference>
<dbReference type="GeneID" id="68097250"/>
<evidence type="ECO:0000256" key="4">
    <source>
        <dbReference type="ARBA" id="ARBA00022801"/>
    </source>
</evidence>
<dbReference type="RefSeq" id="XP_044548507.1">
    <property type="nucleotide sequence ID" value="XM_044694473.1"/>
</dbReference>
<feature type="compositionally biased region" description="Low complexity" evidence="7">
    <location>
        <begin position="807"/>
        <end position="822"/>
    </location>
</feature>
<feature type="region of interest" description="Disordered" evidence="7">
    <location>
        <begin position="741"/>
        <end position="768"/>
    </location>
</feature>
<dbReference type="Proteomes" id="UP000816034">
    <property type="component" value="Unassembled WGS sequence"/>
</dbReference>
<feature type="region of interest" description="Disordered" evidence="7">
    <location>
        <begin position="1826"/>
        <end position="1850"/>
    </location>
</feature>
<dbReference type="InterPro" id="IPR018247">
    <property type="entry name" value="EF_Hand_1_Ca_BS"/>
</dbReference>
<gene>
    <name evidence="9" type="ORF">C9374_004795</name>
</gene>
<feature type="region of interest" description="Disordered" evidence="7">
    <location>
        <begin position="317"/>
        <end position="366"/>
    </location>
</feature>
<evidence type="ECO:0000256" key="7">
    <source>
        <dbReference type="SAM" id="MobiDB-lite"/>
    </source>
</evidence>
<feature type="compositionally biased region" description="Basic and acidic residues" evidence="7">
    <location>
        <begin position="1469"/>
        <end position="1489"/>
    </location>
</feature>
<dbReference type="PROSITE" id="PS00018">
    <property type="entry name" value="EF_HAND_1"/>
    <property type="match status" value="1"/>
</dbReference>
<feature type="compositionally biased region" description="Acidic residues" evidence="7">
    <location>
        <begin position="1676"/>
        <end position="1687"/>
    </location>
</feature>
<comment type="catalytic activity">
    <reaction evidence="1">
        <text>a 1,2-diacyl-sn-glycero-3-phosphocholine + H2O = a 1,2-diacyl-sn-glycero-3-phosphate + choline + H(+)</text>
        <dbReference type="Rhea" id="RHEA:14445"/>
        <dbReference type="ChEBI" id="CHEBI:15354"/>
        <dbReference type="ChEBI" id="CHEBI:15377"/>
        <dbReference type="ChEBI" id="CHEBI:15378"/>
        <dbReference type="ChEBI" id="CHEBI:57643"/>
        <dbReference type="ChEBI" id="CHEBI:58608"/>
        <dbReference type="EC" id="3.1.4.4"/>
    </reaction>
</comment>
<evidence type="ECO:0000256" key="5">
    <source>
        <dbReference type="ARBA" id="ARBA00022963"/>
    </source>
</evidence>
<feature type="compositionally biased region" description="Low complexity" evidence="7">
    <location>
        <begin position="329"/>
        <end position="349"/>
    </location>
</feature>
<feature type="region of interest" description="Disordered" evidence="7">
    <location>
        <begin position="1297"/>
        <end position="1381"/>
    </location>
</feature>
<feature type="compositionally biased region" description="Polar residues" evidence="7">
    <location>
        <begin position="1316"/>
        <end position="1329"/>
    </location>
</feature>
<feature type="domain" description="PLD phosphodiesterase" evidence="8">
    <location>
        <begin position="1017"/>
        <end position="1044"/>
    </location>
</feature>
<feature type="region of interest" description="Disordered" evidence="7">
    <location>
        <begin position="2061"/>
        <end position="2108"/>
    </location>
</feature>
<name>A0AA88GRJ0_NAELO</name>
<dbReference type="EC" id="3.1.4.4" evidence="2"/>
<feature type="region of interest" description="Disordered" evidence="7">
    <location>
        <begin position="795"/>
        <end position="822"/>
    </location>
</feature>
<feature type="compositionally biased region" description="Low complexity" evidence="7">
    <location>
        <begin position="2021"/>
        <end position="2032"/>
    </location>
</feature>
<feature type="compositionally biased region" description="Polar residues" evidence="7">
    <location>
        <begin position="9"/>
        <end position="32"/>
    </location>
</feature>
<dbReference type="CDD" id="cd09138">
    <property type="entry name" value="PLDc_vPLD1_2_yPLD_like_1"/>
    <property type="match status" value="1"/>
</dbReference>
<keyword evidence="6" id="KW-0443">Lipid metabolism</keyword>
<feature type="domain" description="PLD phosphodiesterase" evidence="8">
    <location>
        <begin position="1746"/>
        <end position="1773"/>
    </location>
</feature>
<dbReference type="Pfam" id="PF00614">
    <property type="entry name" value="PLDc"/>
    <property type="match status" value="2"/>
</dbReference>
<feature type="compositionally biased region" description="Polar residues" evidence="7">
    <location>
        <begin position="528"/>
        <end position="543"/>
    </location>
</feature>
<feature type="region of interest" description="Disordered" evidence="7">
    <location>
        <begin position="102"/>
        <end position="133"/>
    </location>
</feature>
<feature type="compositionally biased region" description="Polar residues" evidence="7">
    <location>
        <begin position="796"/>
        <end position="806"/>
    </location>
</feature>
<feature type="compositionally biased region" description="Polar residues" evidence="7">
    <location>
        <begin position="2073"/>
        <end position="2091"/>
    </location>
</feature>
<evidence type="ECO:0000256" key="2">
    <source>
        <dbReference type="ARBA" id="ARBA00012027"/>
    </source>
</evidence>
<keyword evidence="4" id="KW-0378">Hydrolase</keyword>
<dbReference type="EMBL" id="PYSW02000022">
    <property type="protein sequence ID" value="KAG2382828.1"/>
    <property type="molecule type" value="Genomic_DNA"/>
</dbReference>
<evidence type="ECO:0000256" key="6">
    <source>
        <dbReference type="ARBA" id="ARBA00023098"/>
    </source>
</evidence>
<feature type="region of interest" description="Disordered" evidence="7">
    <location>
        <begin position="1675"/>
        <end position="1732"/>
    </location>
</feature>
<organism evidence="9 10">
    <name type="scientific">Naegleria lovaniensis</name>
    <name type="common">Amoeba</name>
    <dbReference type="NCBI Taxonomy" id="51637"/>
    <lineage>
        <taxon>Eukaryota</taxon>
        <taxon>Discoba</taxon>
        <taxon>Heterolobosea</taxon>
        <taxon>Tetramitia</taxon>
        <taxon>Eutetramitia</taxon>
        <taxon>Vahlkampfiidae</taxon>
        <taxon>Naegleria</taxon>
    </lineage>
</organism>
<feature type="region of interest" description="Disordered" evidence="7">
    <location>
        <begin position="1429"/>
        <end position="1448"/>
    </location>
</feature>
<evidence type="ECO:0000259" key="8">
    <source>
        <dbReference type="PROSITE" id="PS50035"/>
    </source>
</evidence>
<dbReference type="InterPro" id="IPR001736">
    <property type="entry name" value="PLipase_D/transphosphatidylase"/>
</dbReference>
<dbReference type="InterPro" id="IPR015679">
    <property type="entry name" value="PLipase_D_fam"/>
</dbReference>
<dbReference type="GO" id="GO:0009395">
    <property type="term" value="P:phospholipid catabolic process"/>
    <property type="evidence" value="ECO:0007669"/>
    <property type="project" value="TreeGrafter"/>
</dbReference>
<feature type="region of interest" description="Disordered" evidence="7">
    <location>
        <begin position="528"/>
        <end position="561"/>
    </location>
</feature>
<keyword evidence="5" id="KW-0442">Lipid degradation</keyword>
<feature type="region of interest" description="Disordered" evidence="7">
    <location>
        <begin position="282"/>
        <end position="301"/>
    </location>
</feature>
<feature type="compositionally biased region" description="Low complexity" evidence="7">
    <location>
        <begin position="282"/>
        <end position="291"/>
    </location>
</feature>
<evidence type="ECO:0000313" key="9">
    <source>
        <dbReference type="EMBL" id="KAG2382828.1"/>
    </source>
</evidence>
<feature type="compositionally biased region" description="Basic and acidic residues" evidence="7">
    <location>
        <begin position="552"/>
        <end position="561"/>
    </location>
</feature>
<dbReference type="PROSITE" id="PS50035">
    <property type="entry name" value="PLD"/>
    <property type="match status" value="2"/>
</dbReference>
<feature type="region of interest" description="Disordered" evidence="7">
    <location>
        <begin position="1469"/>
        <end position="1494"/>
    </location>
</feature>
<feature type="compositionally biased region" description="Polar residues" evidence="7">
    <location>
        <begin position="350"/>
        <end position="364"/>
    </location>
</feature>
<accession>A0AA88GRJ0</accession>
<dbReference type="PANTHER" id="PTHR18896">
    <property type="entry name" value="PHOSPHOLIPASE D"/>
    <property type="match status" value="1"/>
</dbReference>
<evidence type="ECO:0000256" key="1">
    <source>
        <dbReference type="ARBA" id="ARBA00000798"/>
    </source>
</evidence>
<dbReference type="Gene3D" id="3.30.870.10">
    <property type="entry name" value="Endonuclease Chain A"/>
    <property type="match status" value="2"/>
</dbReference>
<evidence type="ECO:0000313" key="10">
    <source>
        <dbReference type="Proteomes" id="UP000816034"/>
    </source>
</evidence>
<keyword evidence="10" id="KW-1185">Reference proteome</keyword>
<dbReference type="PANTHER" id="PTHR18896:SF76">
    <property type="entry name" value="PHOSPHOLIPASE"/>
    <property type="match status" value="1"/>
</dbReference>
<feature type="region of interest" description="Disordered" evidence="7">
    <location>
        <begin position="2007"/>
        <end position="2044"/>
    </location>
</feature>
<protein>
    <recommendedName>
        <fullName evidence="2">phospholipase D</fullName>
        <ecNumber evidence="2">3.1.4.4</ecNumber>
    </recommendedName>
</protein>
<dbReference type="CDD" id="cd09141">
    <property type="entry name" value="PLDc_vPLD1_2_yPLD_like_2"/>
    <property type="match status" value="1"/>
</dbReference>
<keyword evidence="3" id="KW-0677">Repeat</keyword>
<reference evidence="9 10" key="1">
    <citation type="journal article" date="2018" name="BMC Genomics">
        <title>The genome of Naegleria lovaniensis, the basis for a comparative approach to unravel pathogenicity factors of the human pathogenic amoeba N. fowleri.</title>
        <authorList>
            <person name="Liechti N."/>
            <person name="Schurch N."/>
            <person name="Bruggmann R."/>
            <person name="Wittwer M."/>
        </authorList>
    </citation>
    <scope>NUCLEOTIDE SEQUENCE [LARGE SCALE GENOMIC DNA]</scope>
    <source>
        <strain evidence="9 10">ATCC 30569</strain>
    </source>
</reference>